<dbReference type="EMBL" id="SNXS01000016">
    <property type="protein sequence ID" value="TDP60417.1"/>
    <property type="molecule type" value="Genomic_DNA"/>
</dbReference>
<feature type="transmembrane region" description="Helical" evidence="7">
    <location>
        <begin position="246"/>
        <end position="268"/>
    </location>
</feature>
<feature type="transmembrane region" description="Helical" evidence="7">
    <location>
        <begin position="118"/>
        <end position="136"/>
    </location>
</feature>
<evidence type="ECO:0000256" key="3">
    <source>
        <dbReference type="ARBA" id="ARBA00022475"/>
    </source>
</evidence>
<evidence type="ECO:0000256" key="4">
    <source>
        <dbReference type="ARBA" id="ARBA00022692"/>
    </source>
</evidence>
<dbReference type="Pfam" id="PF00528">
    <property type="entry name" value="BPD_transp_1"/>
    <property type="match status" value="1"/>
</dbReference>
<proteinExistence type="inferred from homology"/>
<sequence>MRTVSIAAQLPRALRAPLTLLAAVIVALVCAAALAAPWLTPYNPNTMDLHSVLQPPSWWHWAGTDELGRDLLTRILYGARPSVAAAFGIVGIGTVFGLLIGTLSGLLAGWFDTVVMRLTDVVMALPGLVVALALTAALGPSLFNAVIALGVLSIPAYVRVARGQALALREREYVLAARSMGAGTWHLMRAHVLPNVMPAVGVFVTFHLGAAILASSALSFIGLGAQPPDAEWGSMIGAGREYVLGHWWYVTIPGTVIILTAASFNLLGDALRDWLDPRLAREGA</sequence>
<keyword evidence="3" id="KW-1003">Cell membrane</keyword>
<keyword evidence="2 7" id="KW-0813">Transport</keyword>
<dbReference type="AlphaFoldDB" id="A0A4R6QDX8"/>
<dbReference type="OrthoDB" id="9783218at2"/>
<dbReference type="PANTHER" id="PTHR43386:SF1">
    <property type="entry name" value="D,D-DIPEPTIDE TRANSPORT SYSTEM PERMEASE PROTEIN DDPC-RELATED"/>
    <property type="match status" value="1"/>
</dbReference>
<accession>A0A4R6QDX8</accession>
<reference evidence="9 10" key="1">
    <citation type="submission" date="2019-03" db="EMBL/GenBank/DDBJ databases">
        <title>Genomic Encyclopedia of Type Strains, Phase IV (KMG-IV): sequencing the most valuable type-strain genomes for metagenomic binning, comparative biology and taxonomic classification.</title>
        <authorList>
            <person name="Goeker M."/>
        </authorList>
    </citation>
    <scope>NUCLEOTIDE SEQUENCE [LARGE SCALE GENOMIC DNA]</scope>
    <source>
        <strain evidence="9 10">DSM 16998</strain>
    </source>
</reference>
<dbReference type="Proteomes" id="UP000295361">
    <property type="component" value="Unassembled WGS sequence"/>
</dbReference>
<feature type="transmembrane region" description="Helical" evidence="7">
    <location>
        <begin position="196"/>
        <end position="226"/>
    </location>
</feature>
<evidence type="ECO:0000256" key="1">
    <source>
        <dbReference type="ARBA" id="ARBA00004651"/>
    </source>
</evidence>
<organism evidence="9 10">
    <name type="scientific">Roseateles toxinivorans</name>
    <dbReference type="NCBI Taxonomy" id="270368"/>
    <lineage>
        <taxon>Bacteria</taxon>
        <taxon>Pseudomonadati</taxon>
        <taxon>Pseudomonadota</taxon>
        <taxon>Betaproteobacteria</taxon>
        <taxon>Burkholderiales</taxon>
        <taxon>Sphaerotilaceae</taxon>
        <taxon>Roseateles</taxon>
    </lineage>
</organism>
<dbReference type="SUPFAM" id="SSF161098">
    <property type="entry name" value="MetI-like"/>
    <property type="match status" value="1"/>
</dbReference>
<dbReference type="GO" id="GO:0071916">
    <property type="term" value="F:dipeptide transmembrane transporter activity"/>
    <property type="evidence" value="ECO:0007669"/>
    <property type="project" value="TreeGrafter"/>
</dbReference>
<dbReference type="RefSeq" id="WP_133703914.1">
    <property type="nucleotide sequence ID" value="NZ_SNXS01000016.1"/>
</dbReference>
<gene>
    <name evidence="9" type="ORF">DES47_11616</name>
</gene>
<dbReference type="Pfam" id="PF12911">
    <property type="entry name" value="OppC_N"/>
    <property type="match status" value="1"/>
</dbReference>
<dbReference type="PANTHER" id="PTHR43386">
    <property type="entry name" value="OLIGOPEPTIDE TRANSPORT SYSTEM PERMEASE PROTEIN APPC"/>
    <property type="match status" value="1"/>
</dbReference>
<evidence type="ECO:0000313" key="10">
    <source>
        <dbReference type="Proteomes" id="UP000295361"/>
    </source>
</evidence>
<dbReference type="InterPro" id="IPR050366">
    <property type="entry name" value="BP-dependent_transpt_permease"/>
</dbReference>
<dbReference type="InterPro" id="IPR035906">
    <property type="entry name" value="MetI-like_sf"/>
</dbReference>
<keyword evidence="10" id="KW-1185">Reference proteome</keyword>
<keyword evidence="4 7" id="KW-0812">Transmembrane</keyword>
<dbReference type="PROSITE" id="PS50928">
    <property type="entry name" value="ABC_TM1"/>
    <property type="match status" value="1"/>
</dbReference>
<evidence type="ECO:0000256" key="2">
    <source>
        <dbReference type="ARBA" id="ARBA00022448"/>
    </source>
</evidence>
<dbReference type="Gene3D" id="1.10.3720.10">
    <property type="entry name" value="MetI-like"/>
    <property type="match status" value="1"/>
</dbReference>
<name>A0A4R6QDX8_9BURK</name>
<comment type="subcellular location">
    <subcellularLocation>
        <location evidence="1 7">Cell membrane</location>
        <topology evidence="1 7">Multi-pass membrane protein</topology>
    </subcellularLocation>
</comment>
<feature type="transmembrane region" description="Helical" evidence="7">
    <location>
        <begin position="142"/>
        <end position="161"/>
    </location>
</feature>
<evidence type="ECO:0000313" key="9">
    <source>
        <dbReference type="EMBL" id="TDP60417.1"/>
    </source>
</evidence>
<dbReference type="InterPro" id="IPR000515">
    <property type="entry name" value="MetI-like"/>
</dbReference>
<keyword evidence="5 7" id="KW-1133">Transmembrane helix</keyword>
<dbReference type="CDD" id="cd06261">
    <property type="entry name" value="TM_PBP2"/>
    <property type="match status" value="1"/>
</dbReference>
<keyword evidence="6 7" id="KW-0472">Membrane</keyword>
<comment type="caution">
    <text evidence="9">The sequence shown here is derived from an EMBL/GenBank/DDBJ whole genome shotgun (WGS) entry which is preliminary data.</text>
</comment>
<feature type="transmembrane region" description="Helical" evidence="7">
    <location>
        <begin position="83"/>
        <end position="111"/>
    </location>
</feature>
<evidence type="ECO:0000256" key="5">
    <source>
        <dbReference type="ARBA" id="ARBA00022989"/>
    </source>
</evidence>
<feature type="domain" description="ABC transmembrane type-1" evidence="8">
    <location>
        <begin position="83"/>
        <end position="268"/>
    </location>
</feature>
<comment type="similarity">
    <text evidence="7">Belongs to the binding-protein-dependent transport system permease family.</text>
</comment>
<evidence type="ECO:0000256" key="7">
    <source>
        <dbReference type="RuleBase" id="RU363032"/>
    </source>
</evidence>
<dbReference type="FunCoup" id="A0A4R6QDX8">
    <property type="interactions" value="205"/>
</dbReference>
<protein>
    <submittedName>
        <fullName evidence="9">Peptide/nickel transport system permease protein</fullName>
    </submittedName>
</protein>
<dbReference type="GO" id="GO:0005886">
    <property type="term" value="C:plasma membrane"/>
    <property type="evidence" value="ECO:0007669"/>
    <property type="project" value="UniProtKB-SubCell"/>
</dbReference>
<evidence type="ECO:0000259" key="8">
    <source>
        <dbReference type="PROSITE" id="PS50928"/>
    </source>
</evidence>
<dbReference type="InParanoid" id="A0A4R6QDX8"/>
<dbReference type="InterPro" id="IPR025966">
    <property type="entry name" value="OppC_N"/>
</dbReference>
<evidence type="ECO:0000256" key="6">
    <source>
        <dbReference type="ARBA" id="ARBA00023136"/>
    </source>
</evidence>